<dbReference type="Proteomes" id="UP000054078">
    <property type="component" value="Unassembled WGS sequence"/>
</dbReference>
<organism evidence="1 2">
    <name type="scientific">Tractidigestivibacter scatoligenes</name>
    <name type="common">Olsenella scatoligenes</name>
    <dbReference type="NCBI Taxonomy" id="1299998"/>
    <lineage>
        <taxon>Bacteria</taxon>
        <taxon>Bacillati</taxon>
        <taxon>Actinomycetota</taxon>
        <taxon>Coriobacteriia</taxon>
        <taxon>Coriobacteriales</taxon>
        <taxon>Atopobiaceae</taxon>
        <taxon>Tractidigestivibacter</taxon>
    </lineage>
</organism>
<dbReference type="AlphaFoldDB" id="A0A100YXB3"/>
<evidence type="ECO:0000313" key="2">
    <source>
        <dbReference type="Proteomes" id="UP000054078"/>
    </source>
</evidence>
<comment type="caution">
    <text evidence="1">The sequence shown here is derived from an EMBL/GenBank/DDBJ whole genome shotgun (WGS) entry which is preliminary data.</text>
</comment>
<gene>
    <name evidence="1" type="ORF">AUL39_03550</name>
</gene>
<keyword evidence="2" id="KW-1185">Reference proteome</keyword>
<protein>
    <submittedName>
        <fullName evidence="1">Uncharacterized protein</fullName>
    </submittedName>
</protein>
<dbReference type="OrthoDB" id="2035766at2"/>
<evidence type="ECO:0000313" key="1">
    <source>
        <dbReference type="EMBL" id="KUH59403.1"/>
    </source>
</evidence>
<reference evidence="1 2" key="1">
    <citation type="submission" date="2015-12" db="EMBL/GenBank/DDBJ databases">
        <title>Draft Genome Sequence of Olsenella scatoligenes SK9K4T; a Producer of 3-Methylindole- (skatole) and 4-Methylphenol- (p-cresol) Isolated from Pig Feces.</title>
        <authorList>
            <person name="Li X."/>
            <person name="Borg B."/>
            <person name="Canibe N."/>
        </authorList>
    </citation>
    <scope>NUCLEOTIDE SEQUENCE [LARGE SCALE GENOMIC DNA]</scope>
    <source>
        <strain evidence="1 2">SK9K4</strain>
    </source>
</reference>
<name>A0A100YXB3_TRASO</name>
<sequence>MDDAPKRTGARGTGQYYIWANPDKREYIDDEPFGDSGFTLGCSTAVAQPMTDAACTMIAGPWHGDTVIYVGDYWTEDSFDDERSRRLFAKFDGYPYEDILSRFENVTGHFDEARGHSCSDYLHSEERGDIFDEEYTGPFDLRVRSWHFAVNRTRHEFVDRRQGPISNVYRWHGRYEFGRIDPTVLLYAMGPVDDEWGGRWCSDLVDMSDNAPEQDYRDVTEEASASWLLGPTIVADDSMVERALASDEFHAALAARGSSNQLEDGKDIPEALEVLASLLGASHAEWR</sequence>
<dbReference type="RefSeq" id="WP_059053669.1">
    <property type="nucleotide sequence ID" value="NZ_LOJF01000001.1"/>
</dbReference>
<dbReference type="EMBL" id="LOJF01000001">
    <property type="protein sequence ID" value="KUH59403.1"/>
    <property type="molecule type" value="Genomic_DNA"/>
</dbReference>
<proteinExistence type="predicted"/>
<accession>A0A100YXB3</accession>